<organism evidence="1 2">
    <name type="scientific">Yersinia rochesterensis</name>
    <dbReference type="NCBI Taxonomy" id="1604335"/>
    <lineage>
        <taxon>Bacteria</taxon>
        <taxon>Pseudomonadati</taxon>
        <taxon>Pseudomonadota</taxon>
        <taxon>Gammaproteobacteria</taxon>
        <taxon>Enterobacterales</taxon>
        <taxon>Yersiniaceae</taxon>
        <taxon>Yersinia</taxon>
    </lineage>
</organism>
<gene>
    <name evidence="1" type="ORF">CH54_3642</name>
</gene>
<evidence type="ECO:0000313" key="2">
    <source>
        <dbReference type="Proteomes" id="UP000031883"/>
    </source>
</evidence>
<dbReference type="Proteomes" id="UP000031883">
    <property type="component" value="Chromosome"/>
</dbReference>
<reference evidence="1 2" key="1">
    <citation type="journal article" date="2015" name="Genome Announc.">
        <title>Thirty-Two Complete Genome Assemblies of Nine Yersinia Species, Including Y. pestis, Y. pseudotuberculosis, and Y. enterocolitica.</title>
        <authorList>
            <person name="Johnson S.L."/>
            <person name="Daligault H.E."/>
            <person name="Davenport K.W."/>
            <person name="Jaissle J."/>
            <person name="Frey K.G."/>
            <person name="Ladner J.T."/>
            <person name="Broomall S.M."/>
            <person name="Bishop-Lilly K.A."/>
            <person name="Bruce D.C."/>
            <person name="Coyne S.R."/>
            <person name="Gibbons H.S."/>
            <person name="Lo C.C."/>
            <person name="Munk A.C."/>
            <person name="Rosenzweig C.N."/>
            <person name="Koroleva G.I."/>
            <person name="Palacios G.F."/>
            <person name="Redden C.L."/>
            <person name="Xu Y."/>
            <person name="Minogue T.D."/>
            <person name="Chain P.S."/>
        </authorList>
    </citation>
    <scope>NUCLEOTIDE SEQUENCE [LARGE SCALE GENOMIC DNA]</scope>
    <source>
        <strain evidence="1 2">Y231</strain>
    </source>
</reference>
<protein>
    <recommendedName>
        <fullName evidence="3">Secreted protein</fullName>
    </recommendedName>
</protein>
<keyword evidence="2" id="KW-1185">Reference proteome</keyword>
<dbReference type="EMBL" id="CP009997">
    <property type="protein sequence ID" value="AJJ36258.1"/>
    <property type="molecule type" value="Genomic_DNA"/>
</dbReference>
<sequence length="83" mass="9426">MRQFCDIFMKNIALLQAISIVINFMIIAKCSTQVCEASRRFHSHYFFSRDIRRAVFIISANIFGKQPALAGDLCALFIPLIGI</sequence>
<accession>A0ABM5SP53</accession>
<evidence type="ECO:0000313" key="1">
    <source>
        <dbReference type="EMBL" id="AJJ36258.1"/>
    </source>
</evidence>
<name>A0ABM5SP53_9GAMM</name>
<evidence type="ECO:0008006" key="3">
    <source>
        <dbReference type="Google" id="ProtNLM"/>
    </source>
</evidence>
<proteinExistence type="predicted"/>